<keyword evidence="5" id="KW-0539">Nucleus</keyword>
<evidence type="ECO:0000256" key="2">
    <source>
        <dbReference type="ARBA" id="ARBA00022676"/>
    </source>
</evidence>
<dbReference type="InterPro" id="IPR043472">
    <property type="entry name" value="Macro_dom-like"/>
</dbReference>
<feature type="non-terminal residue" evidence="8">
    <location>
        <position position="1"/>
    </location>
</feature>
<evidence type="ECO:0000259" key="7">
    <source>
        <dbReference type="PROSITE" id="PS51154"/>
    </source>
</evidence>
<dbReference type="InterPro" id="IPR052056">
    <property type="entry name" value="Mono-ARTD/PARP"/>
</dbReference>
<keyword evidence="4" id="KW-0520">NAD</keyword>
<proteinExistence type="predicted"/>
<evidence type="ECO:0000313" key="8">
    <source>
        <dbReference type="EMBL" id="WAR21253.1"/>
    </source>
</evidence>
<dbReference type="Gene3D" id="3.40.220.10">
    <property type="entry name" value="Leucine Aminopeptidase, subunit E, domain 1"/>
    <property type="match status" value="1"/>
</dbReference>
<dbReference type="SUPFAM" id="SSF52949">
    <property type="entry name" value="Macro domain-like"/>
    <property type="match status" value="1"/>
</dbReference>
<evidence type="ECO:0000256" key="4">
    <source>
        <dbReference type="ARBA" id="ARBA00023027"/>
    </source>
</evidence>
<evidence type="ECO:0000256" key="5">
    <source>
        <dbReference type="ARBA" id="ARBA00023242"/>
    </source>
</evidence>
<sequence>APDGDKFSRQISNKGPMQSDAIVSTTSTYLDLSNGSTNIDISRADGRELRNEYKVFYPEGIEKGIIAFCQTHRLKKEKVKFILLGVLDKYIFQSFEANVKTFVKSCLFLAEELECRSVSFPAIGVETLKYPRRETIAFVLDAIDAYKLEVKHSDITKVNIVCAEKDRKTIDAFNAAEERRRPDSCMASPEKGQRSFKDSTISWHLSLNEAASESLEMIGRTPECALEATKEVLQLIAETKNSQKSSKSQTDMGSQKDTDAFQDYEKKNKIKTNGSPSVMSESTPGRQKQGSVRDKKFLKGDGQQTEPLGSSSSTGFSGIEATNKAPENTGKNENNTEGDNPHTIAPQKEKPIKLFKPEDKRMQAMHTYVHQASVLGHQVIRMMIQQISQTLDKAQGQMQSLRLPFICIPRSPSKP</sequence>
<feature type="compositionally biased region" description="Low complexity" evidence="6">
    <location>
        <begin position="327"/>
        <end position="338"/>
    </location>
</feature>
<protein>
    <recommendedName>
        <fullName evidence="7">Macro domain-containing protein</fullName>
    </recommendedName>
</protein>
<keyword evidence="9" id="KW-1185">Reference proteome</keyword>
<feature type="compositionally biased region" description="Basic and acidic residues" evidence="6">
    <location>
        <begin position="254"/>
        <end position="267"/>
    </location>
</feature>
<dbReference type="PROSITE" id="PS51154">
    <property type="entry name" value="MACRO"/>
    <property type="match status" value="1"/>
</dbReference>
<dbReference type="PANTHER" id="PTHR14453">
    <property type="entry name" value="PARP/ZINC FINGER CCCH TYPE DOMAIN CONTAINING PROTEIN"/>
    <property type="match status" value="1"/>
</dbReference>
<name>A0ABY7FGF2_MYAAR</name>
<feature type="domain" description="Macro" evidence="7">
    <location>
        <begin position="1"/>
        <end position="181"/>
    </location>
</feature>
<reference evidence="8" key="1">
    <citation type="submission" date="2022-11" db="EMBL/GenBank/DDBJ databases">
        <title>Centuries of genome instability and evolution in soft-shell clam transmissible cancer (bioRxiv).</title>
        <authorList>
            <person name="Hart S.F.M."/>
            <person name="Yonemitsu M.A."/>
            <person name="Giersch R.M."/>
            <person name="Beal B.F."/>
            <person name="Arriagada G."/>
            <person name="Davis B.W."/>
            <person name="Ostrander E.A."/>
            <person name="Goff S.P."/>
            <person name="Metzger M.J."/>
        </authorList>
    </citation>
    <scope>NUCLEOTIDE SEQUENCE</scope>
    <source>
        <strain evidence="8">MELC-2E11</strain>
        <tissue evidence="8">Siphon/mantle</tissue>
    </source>
</reference>
<dbReference type="Pfam" id="PF01661">
    <property type="entry name" value="Macro"/>
    <property type="match status" value="1"/>
</dbReference>
<dbReference type="Proteomes" id="UP001164746">
    <property type="component" value="Chromosome 12"/>
</dbReference>
<evidence type="ECO:0000256" key="3">
    <source>
        <dbReference type="ARBA" id="ARBA00022679"/>
    </source>
</evidence>
<keyword evidence="2" id="KW-0328">Glycosyltransferase</keyword>
<evidence type="ECO:0000256" key="6">
    <source>
        <dbReference type="SAM" id="MobiDB-lite"/>
    </source>
</evidence>
<keyword evidence="3" id="KW-0808">Transferase</keyword>
<feature type="compositionally biased region" description="Polar residues" evidence="6">
    <location>
        <begin position="271"/>
        <end position="290"/>
    </location>
</feature>
<dbReference type="InterPro" id="IPR002589">
    <property type="entry name" value="Macro_dom"/>
</dbReference>
<evidence type="ECO:0000313" key="9">
    <source>
        <dbReference type="Proteomes" id="UP001164746"/>
    </source>
</evidence>
<accession>A0ABY7FGF2</accession>
<dbReference type="PANTHER" id="PTHR14453:SF67">
    <property type="entry name" value="POLY [ADP-RIBOSE] POLYMERASE"/>
    <property type="match status" value="1"/>
</dbReference>
<feature type="compositionally biased region" description="Polar residues" evidence="6">
    <location>
        <begin position="302"/>
        <end position="316"/>
    </location>
</feature>
<dbReference type="EMBL" id="CP111023">
    <property type="protein sequence ID" value="WAR21253.1"/>
    <property type="molecule type" value="Genomic_DNA"/>
</dbReference>
<comment type="subcellular location">
    <subcellularLocation>
        <location evidence="1">Nucleus</location>
    </subcellularLocation>
</comment>
<organism evidence="8 9">
    <name type="scientific">Mya arenaria</name>
    <name type="common">Soft-shell clam</name>
    <dbReference type="NCBI Taxonomy" id="6604"/>
    <lineage>
        <taxon>Eukaryota</taxon>
        <taxon>Metazoa</taxon>
        <taxon>Spiralia</taxon>
        <taxon>Lophotrochozoa</taxon>
        <taxon>Mollusca</taxon>
        <taxon>Bivalvia</taxon>
        <taxon>Autobranchia</taxon>
        <taxon>Heteroconchia</taxon>
        <taxon>Euheterodonta</taxon>
        <taxon>Imparidentia</taxon>
        <taxon>Neoheterodontei</taxon>
        <taxon>Myida</taxon>
        <taxon>Myoidea</taxon>
        <taxon>Myidae</taxon>
        <taxon>Mya</taxon>
    </lineage>
</organism>
<evidence type="ECO:0000256" key="1">
    <source>
        <dbReference type="ARBA" id="ARBA00004123"/>
    </source>
</evidence>
<feature type="region of interest" description="Disordered" evidence="6">
    <location>
        <begin position="239"/>
        <end position="351"/>
    </location>
</feature>
<gene>
    <name evidence="8" type="ORF">MAR_015227</name>
</gene>